<feature type="domain" description="NAD(P)-binding" evidence="2">
    <location>
        <begin position="8"/>
        <end position="218"/>
    </location>
</feature>
<proteinExistence type="inferred from homology"/>
<comment type="similarity">
    <text evidence="1">Belongs to the avfA family.</text>
</comment>
<dbReference type="OrthoDB" id="10254221at2759"/>
<dbReference type="InterPro" id="IPR036291">
    <property type="entry name" value="NAD(P)-bd_dom_sf"/>
</dbReference>
<accession>A0A9W9AVI6</accession>
<dbReference type="GO" id="GO:0016646">
    <property type="term" value="F:oxidoreductase activity, acting on the CH-NH group of donors, NAD or NADP as acceptor"/>
    <property type="evidence" value="ECO:0007669"/>
    <property type="project" value="TreeGrafter"/>
</dbReference>
<keyword evidence="4" id="KW-1185">Reference proteome</keyword>
<dbReference type="InterPro" id="IPR051606">
    <property type="entry name" value="Polyketide_Oxido-like"/>
</dbReference>
<evidence type="ECO:0000259" key="2">
    <source>
        <dbReference type="Pfam" id="PF13460"/>
    </source>
</evidence>
<dbReference type="AlphaFoldDB" id="A0A9W9AVI6"/>
<dbReference type="Pfam" id="PF13460">
    <property type="entry name" value="NAD_binding_10"/>
    <property type="match status" value="1"/>
</dbReference>
<dbReference type="PANTHER" id="PTHR43355:SF2">
    <property type="entry name" value="FLAVIN REDUCTASE (NADPH)"/>
    <property type="match status" value="1"/>
</dbReference>
<dbReference type="InterPro" id="IPR016040">
    <property type="entry name" value="NAD(P)-bd_dom"/>
</dbReference>
<dbReference type="Gene3D" id="3.40.50.720">
    <property type="entry name" value="NAD(P)-binding Rossmann-like Domain"/>
    <property type="match status" value="1"/>
</dbReference>
<dbReference type="Proteomes" id="UP001150266">
    <property type="component" value="Unassembled WGS sequence"/>
</dbReference>
<evidence type="ECO:0000256" key="1">
    <source>
        <dbReference type="ARBA" id="ARBA00038376"/>
    </source>
</evidence>
<protein>
    <recommendedName>
        <fullName evidence="2">NAD(P)-binding domain-containing protein</fullName>
    </recommendedName>
</protein>
<evidence type="ECO:0000313" key="4">
    <source>
        <dbReference type="Proteomes" id="UP001150266"/>
    </source>
</evidence>
<dbReference type="PANTHER" id="PTHR43355">
    <property type="entry name" value="FLAVIN REDUCTASE (NADPH)"/>
    <property type="match status" value="1"/>
</dbReference>
<gene>
    <name evidence="3" type="ORF">J3R30DRAFT_9218</name>
</gene>
<comment type="caution">
    <text evidence="3">The sequence shown here is derived from an EMBL/GenBank/DDBJ whole genome shotgun (WGS) entry which is preliminary data.</text>
</comment>
<name>A0A9W9AVI6_9AGAR</name>
<evidence type="ECO:0000313" key="3">
    <source>
        <dbReference type="EMBL" id="KAJ4489935.1"/>
    </source>
</evidence>
<organism evidence="3 4">
    <name type="scientific">Lentinula aciculospora</name>
    <dbReference type="NCBI Taxonomy" id="153920"/>
    <lineage>
        <taxon>Eukaryota</taxon>
        <taxon>Fungi</taxon>
        <taxon>Dikarya</taxon>
        <taxon>Basidiomycota</taxon>
        <taxon>Agaricomycotina</taxon>
        <taxon>Agaricomycetes</taxon>
        <taxon>Agaricomycetidae</taxon>
        <taxon>Agaricales</taxon>
        <taxon>Marasmiineae</taxon>
        <taxon>Omphalotaceae</taxon>
        <taxon>Lentinula</taxon>
    </lineage>
</organism>
<reference evidence="3" key="1">
    <citation type="submission" date="2022-08" db="EMBL/GenBank/DDBJ databases">
        <title>A Global Phylogenomic Analysis of the Shiitake Genus Lentinula.</title>
        <authorList>
            <consortium name="DOE Joint Genome Institute"/>
            <person name="Sierra-Patev S."/>
            <person name="Min B."/>
            <person name="Naranjo-Ortiz M."/>
            <person name="Looney B."/>
            <person name="Konkel Z."/>
            <person name="Slot J.C."/>
            <person name="Sakamoto Y."/>
            <person name="Steenwyk J.L."/>
            <person name="Rokas A."/>
            <person name="Carro J."/>
            <person name="Camarero S."/>
            <person name="Ferreira P."/>
            <person name="Molpeceres G."/>
            <person name="Ruiz-Duenas F.J."/>
            <person name="Serrano A."/>
            <person name="Henrissat B."/>
            <person name="Drula E."/>
            <person name="Hughes K.W."/>
            <person name="Mata J.L."/>
            <person name="Ishikawa N.K."/>
            <person name="Vargas-Isla R."/>
            <person name="Ushijima S."/>
            <person name="Smith C.A."/>
            <person name="Ahrendt S."/>
            <person name="Andreopoulos W."/>
            <person name="He G."/>
            <person name="Labutti K."/>
            <person name="Lipzen A."/>
            <person name="Ng V."/>
            <person name="Riley R."/>
            <person name="Sandor L."/>
            <person name="Barry K."/>
            <person name="Martinez A.T."/>
            <person name="Xiao Y."/>
            <person name="Gibbons J.G."/>
            <person name="Terashima K."/>
            <person name="Grigoriev I.V."/>
            <person name="Hibbett D.S."/>
        </authorList>
    </citation>
    <scope>NUCLEOTIDE SEQUENCE</scope>
    <source>
        <strain evidence="3">JLM2183</strain>
    </source>
</reference>
<dbReference type="SUPFAM" id="SSF51735">
    <property type="entry name" value="NAD(P)-binding Rossmann-fold domains"/>
    <property type="match status" value="1"/>
</dbReference>
<sequence>MPQITLFGATGPTGQALIREALHQGYTIVVFARSPEKLDLELRKSREISIIQGTLDSYSAIQTSLHNSVAVFILLAPSNGLPRWAGGSSSALTVTTGYRNIVRAMSELGIKRLIGIGTPSHVEPQDGFNLGLAVAVPLLRLVAPKVFEDVIETGKLLKSLGEEENIDWTWLRVSLLYNELGAREKKYNLGFIGQGGRFVLPSLSREELAKALLDEMEDRKWVRVMPFCWS</sequence>
<dbReference type="EMBL" id="JAOTPV010000001">
    <property type="protein sequence ID" value="KAJ4489935.1"/>
    <property type="molecule type" value="Genomic_DNA"/>
</dbReference>